<comment type="caution">
    <text evidence="8">The sequence shown here is derived from an EMBL/GenBank/DDBJ whole genome shotgun (WGS) entry which is preliminary data.</text>
</comment>
<feature type="transmembrane region" description="Helical" evidence="7">
    <location>
        <begin position="48"/>
        <end position="71"/>
    </location>
</feature>
<reference evidence="8" key="1">
    <citation type="journal article" date="2012" name="PLoS ONE">
        <title>Gene sets for utilization of primary and secondary nutrition supplies in the distal gut of endangered iberian lynx.</title>
        <authorList>
            <person name="Alcaide M."/>
            <person name="Messina E."/>
            <person name="Richter M."/>
            <person name="Bargiela R."/>
            <person name="Peplies J."/>
            <person name="Huws S.A."/>
            <person name="Newbold C.J."/>
            <person name="Golyshin P.N."/>
            <person name="Simon M.A."/>
            <person name="Lopez G."/>
            <person name="Yakimov M.M."/>
            <person name="Ferrer M."/>
        </authorList>
    </citation>
    <scope>NUCLEOTIDE SEQUENCE</scope>
</reference>
<gene>
    <name evidence="8" type="ORF">EVA_05867</name>
</gene>
<dbReference type="EMBL" id="AMCI01001287">
    <property type="protein sequence ID" value="EJX06024.1"/>
    <property type="molecule type" value="Genomic_DNA"/>
</dbReference>
<proteinExistence type="inferred from homology"/>
<dbReference type="GO" id="GO:0015109">
    <property type="term" value="F:chromate transmembrane transporter activity"/>
    <property type="evidence" value="ECO:0007669"/>
    <property type="project" value="InterPro"/>
</dbReference>
<comment type="similarity">
    <text evidence="2">Belongs to the chromate ion transporter (CHR) (TC 2.A.51) family.</text>
</comment>
<keyword evidence="6 7" id="KW-0472">Membrane</keyword>
<evidence type="ECO:0000256" key="6">
    <source>
        <dbReference type="ARBA" id="ARBA00023136"/>
    </source>
</evidence>
<name>J9GGH3_9ZZZZ</name>
<dbReference type="GO" id="GO:0005886">
    <property type="term" value="C:plasma membrane"/>
    <property type="evidence" value="ECO:0007669"/>
    <property type="project" value="UniProtKB-SubCell"/>
</dbReference>
<evidence type="ECO:0000256" key="1">
    <source>
        <dbReference type="ARBA" id="ARBA00004651"/>
    </source>
</evidence>
<keyword evidence="5 7" id="KW-1133">Transmembrane helix</keyword>
<evidence type="ECO:0000313" key="8">
    <source>
        <dbReference type="EMBL" id="EJX06024.1"/>
    </source>
</evidence>
<comment type="subcellular location">
    <subcellularLocation>
        <location evidence="1">Cell membrane</location>
        <topology evidence="1">Multi-pass membrane protein</topology>
    </subcellularLocation>
</comment>
<dbReference type="AlphaFoldDB" id="J9GGH3"/>
<evidence type="ECO:0000256" key="7">
    <source>
        <dbReference type="SAM" id="Phobius"/>
    </source>
</evidence>
<evidence type="ECO:0000256" key="3">
    <source>
        <dbReference type="ARBA" id="ARBA00022475"/>
    </source>
</evidence>
<evidence type="ECO:0000256" key="5">
    <source>
        <dbReference type="ARBA" id="ARBA00022989"/>
    </source>
</evidence>
<feature type="transmembrane region" description="Helical" evidence="7">
    <location>
        <begin position="78"/>
        <end position="102"/>
    </location>
</feature>
<dbReference type="InterPro" id="IPR052518">
    <property type="entry name" value="CHR_Transporter"/>
</dbReference>
<organism evidence="8">
    <name type="scientific">gut metagenome</name>
    <dbReference type="NCBI Taxonomy" id="749906"/>
    <lineage>
        <taxon>unclassified sequences</taxon>
        <taxon>metagenomes</taxon>
        <taxon>organismal metagenomes</taxon>
    </lineage>
</organism>
<dbReference type="PANTHER" id="PTHR43663">
    <property type="entry name" value="CHROMATE TRANSPORT PROTEIN-RELATED"/>
    <property type="match status" value="1"/>
</dbReference>
<accession>J9GGH3</accession>
<dbReference type="Pfam" id="PF02417">
    <property type="entry name" value="Chromate_transp"/>
    <property type="match status" value="1"/>
</dbReference>
<dbReference type="InterPro" id="IPR003370">
    <property type="entry name" value="Chromate_transpt"/>
</dbReference>
<dbReference type="PANTHER" id="PTHR43663:SF1">
    <property type="entry name" value="CHROMATE TRANSPORTER"/>
    <property type="match status" value="1"/>
</dbReference>
<feature type="transmembrane region" description="Helical" evidence="7">
    <location>
        <begin position="122"/>
        <end position="139"/>
    </location>
</feature>
<keyword evidence="4 7" id="KW-0812">Transmembrane</keyword>
<evidence type="ECO:0000256" key="2">
    <source>
        <dbReference type="ARBA" id="ARBA00005262"/>
    </source>
</evidence>
<evidence type="ECO:0000256" key="4">
    <source>
        <dbReference type="ARBA" id="ARBA00022692"/>
    </source>
</evidence>
<protein>
    <submittedName>
        <fullName evidence="8">Membrane protein containing Chromate transporter region domain protein</fullName>
    </submittedName>
</protein>
<keyword evidence="3" id="KW-1003">Cell membrane</keyword>
<sequence length="161" mass="17486">MLIYLFLFLSFTQMGLFGLGGSLGTQALLEHDLITLHKWLTPAQMADLMVFCRALPGGTGINAATLTGYLAAASRMGFWGCTLASLISLVSLALPSALWTYLFSLWQKNQSYKHLLDCALVLLRPLVPGLIAAAAILLMRPDTMGKHGLLHHELPVYVQSG</sequence>